<dbReference type="Gene3D" id="1.10.532.10">
    <property type="entry name" value="STAT transcription factor, N-terminal domain"/>
    <property type="match status" value="1"/>
</dbReference>
<evidence type="ECO:0000256" key="6">
    <source>
        <dbReference type="ARBA" id="ARBA00022999"/>
    </source>
</evidence>
<accession>A0A2T7PQL2</accession>
<dbReference type="GO" id="GO:0001228">
    <property type="term" value="F:DNA-binding transcription activator activity, RNA polymerase II-specific"/>
    <property type="evidence" value="ECO:0007669"/>
    <property type="project" value="UniProtKB-ARBA"/>
</dbReference>
<dbReference type="Proteomes" id="UP000245119">
    <property type="component" value="Linkage Group LG2"/>
</dbReference>
<dbReference type="GO" id="GO:0005634">
    <property type="term" value="C:nucleus"/>
    <property type="evidence" value="ECO:0007669"/>
    <property type="project" value="UniProtKB-SubCell"/>
</dbReference>
<comment type="caution">
    <text evidence="17">The sequence shown here is derived from an EMBL/GenBank/DDBJ whole genome shotgun (WGS) entry which is preliminary data.</text>
</comment>
<comment type="similarity">
    <text evidence="3 13">Belongs to the transcription factor STAT family.</text>
</comment>
<evidence type="ECO:0000256" key="1">
    <source>
        <dbReference type="ARBA" id="ARBA00004123"/>
    </source>
</evidence>
<evidence type="ECO:0000256" key="15">
    <source>
        <dbReference type="SAM" id="MobiDB-lite"/>
    </source>
</evidence>
<dbReference type="InterPro" id="IPR036860">
    <property type="entry name" value="SH2_dom_sf"/>
</dbReference>
<evidence type="ECO:0000256" key="11">
    <source>
        <dbReference type="ARBA" id="ARBA00023242"/>
    </source>
</evidence>
<keyword evidence="7 13" id="KW-0805">Transcription regulation</keyword>
<feature type="compositionally biased region" description="Pro residues" evidence="15">
    <location>
        <begin position="718"/>
        <end position="732"/>
    </location>
</feature>
<evidence type="ECO:0000256" key="13">
    <source>
        <dbReference type="RuleBase" id="RU046415"/>
    </source>
</evidence>
<keyword evidence="14" id="KW-0175">Coiled coil</keyword>
<organism evidence="17 18">
    <name type="scientific">Pomacea canaliculata</name>
    <name type="common">Golden apple snail</name>
    <dbReference type="NCBI Taxonomy" id="400727"/>
    <lineage>
        <taxon>Eukaryota</taxon>
        <taxon>Metazoa</taxon>
        <taxon>Spiralia</taxon>
        <taxon>Lophotrochozoa</taxon>
        <taxon>Mollusca</taxon>
        <taxon>Gastropoda</taxon>
        <taxon>Caenogastropoda</taxon>
        <taxon>Architaenioglossa</taxon>
        <taxon>Ampullarioidea</taxon>
        <taxon>Ampullariidae</taxon>
        <taxon>Pomacea</taxon>
    </lineage>
</organism>
<evidence type="ECO:0000256" key="4">
    <source>
        <dbReference type="ARBA" id="ARBA00022490"/>
    </source>
</evidence>
<reference evidence="17 18" key="1">
    <citation type="submission" date="2018-04" db="EMBL/GenBank/DDBJ databases">
        <title>The genome of golden apple snail Pomacea canaliculata provides insight into stress tolerance and invasive adaptation.</title>
        <authorList>
            <person name="Liu C."/>
            <person name="Liu B."/>
            <person name="Ren Y."/>
            <person name="Zhang Y."/>
            <person name="Wang H."/>
            <person name="Li S."/>
            <person name="Jiang F."/>
            <person name="Yin L."/>
            <person name="Zhang G."/>
            <person name="Qian W."/>
            <person name="Fan W."/>
        </authorList>
    </citation>
    <scope>NUCLEOTIDE SEQUENCE [LARGE SCALE GENOMIC DNA]</scope>
    <source>
        <strain evidence="17">SZHN2017</strain>
        <tissue evidence="17">Muscle</tissue>
    </source>
</reference>
<evidence type="ECO:0000313" key="18">
    <source>
        <dbReference type="Proteomes" id="UP000245119"/>
    </source>
</evidence>
<evidence type="ECO:0000256" key="10">
    <source>
        <dbReference type="ARBA" id="ARBA00023163"/>
    </source>
</evidence>
<name>A0A2T7PQL2_POMCA</name>
<dbReference type="EMBL" id="PZQS01000002">
    <property type="protein sequence ID" value="PVD35680.1"/>
    <property type="molecule type" value="Genomic_DNA"/>
</dbReference>
<dbReference type="InterPro" id="IPR008967">
    <property type="entry name" value="p53-like_TF_DNA-bd_sf"/>
</dbReference>
<evidence type="ECO:0000256" key="12">
    <source>
        <dbReference type="PROSITE-ProRule" id="PRU00191"/>
    </source>
</evidence>
<comment type="subcellular location">
    <subcellularLocation>
        <location evidence="2 13">Cytoplasm</location>
    </subcellularLocation>
    <subcellularLocation>
        <location evidence="1 13">Nucleus</location>
    </subcellularLocation>
</comment>
<dbReference type="InterPro" id="IPR036535">
    <property type="entry name" value="STAT_N_sf"/>
</dbReference>
<keyword evidence="11 13" id="KW-0539">Nucleus</keyword>
<dbReference type="SUPFAM" id="SSF49417">
    <property type="entry name" value="p53-like transcription factors"/>
    <property type="match status" value="1"/>
</dbReference>
<dbReference type="FunFam" id="2.60.40.630:FF:000003">
    <property type="entry name" value="Signal transducer and transcription activator 6"/>
    <property type="match status" value="1"/>
</dbReference>
<dbReference type="Pfam" id="PF01017">
    <property type="entry name" value="STAT_alpha"/>
    <property type="match status" value="1"/>
</dbReference>
<dbReference type="CDD" id="cd09919">
    <property type="entry name" value="SH2_STAT_family"/>
    <property type="match status" value="1"/>
</dbReference>
<dbReference type="InterPro" id="IPR001217">
    <property type="entry name" value="STAT"/>
</dbReference>
<dbReference type="InterPro" id="IPR046994">
    <property type="entry name" value="STAT5_CC"/>
</dbReference>
<keyword evidence="8 13" id="KW-0238">DNA-binding</keyword>
<dbReference type="SMART" id="SM00964">
    <property type="entry name" value="STAT_int"/>
    <property type="match status" value="1"/>
</dbReference>
<dbReference type="SUPFAM" id="SSF55550">
    <property type="entry name" value="SH2 domain"/>
    <property type="match status" value="1"/>
</dbReference>
<keyword evidence="5 13" id="KW-0597">Phosphoprotein</keyword>
<dbReference type="InterPro" id="IPR013800">
    <property type="entry name" value="STAT_TF_alpha"/>
</dbReference>
<evidence type="ECO:0000256" key="7">
    <source>
        <dbReference type="ARBA" id="ARBA00023015"/>
    </source>
</evidence>
<keyword evidence="18" id="KW-1185">Reference proteome</keyword>
<dbReference type="Pfam" id="PF21354">
    <property type="entry name" value="STAT_linker"/>
    <property type="match status" value="1"/>
</dbReference>
<dbReference type="InterPro" id="IPR015988">
    <property type="entry name" value="STAT_TF_CC"/>
</dbReference>
<evidence type="ECO:0000259" key="16">
    <source>
        <dbReference type="PROSITE" id="PS50001"/>
    </source>
</evidence>
<dbReference type="GO" id="GO:0005737">
    <property type="term" value="C:cytoplasm"/>
    <property type="evidence" value="ECO:0007669"/>
    <property type="project" value="UniProtKB-SubCell"/>
</dbReference>
<feature type="domain" description="SH2" evidence="16">
    <location>
        <begin position="576"/>
        <end position="677"/>
    </location>
</feature>
<dbReference type="FunFam" id="1.10.238.10:FF:000029">
    <property type="entry name" value="Signal transducer and transcription activator 6"/>
    <property type="match status" value="1"/>
</dbReference>
<protein>
    <recommendedName>
        <fullName evidence="13">Signal transducer and activator of transcription</fullName>
    </recommendedName>
</protein>
<dbReference type="OrthoDB" id="19300at2759"/>
<dbReference type="FunFam" id="3.30.505.10:FF:000057">
    <property type="entry name" value="Signal transducer and activator of transcription"/>
    <property type="match status" value="1"/>
</dbReference>
<keyword evidence="6 12" id="KW-0727">SH2 domain</keyword>
<dbReference type="Gene3D" id="1.10.238.10">
    <property type="entry name" value="EF-hand"/>
    <property type="match status" value="1"/>
</dbReference>
<dbReference type="GO" id="GO:0000977">
    <property type="term" value="F:RNA polymerase II transcription regulatory region sequence-specific DNA binding"/>
    <property type="evidence" value="ECO:0007669"/>
    <property type="project" value="UniProtKB-ARBA"/>
</dbReference>
<dbReference type="Gene3D" id="2.60.40.630">
    <property type="entry name" value="STAT transcription factor, DNA-binding domain"/>
    <property type="match status" value="1"/>
</dbReference>
<evidence type="ECO:0000256" key="14">
    <source>
        <dbReference type="SAM" id="Coils"/>
    </source>
</evidence>
<dbReference type="Pfam" id="PF02865">
    <property type="entry name" value="STAT_int"/>
    <property type="match status" value="1"/>
</dbReference>
<feature type="region of interest" description="Disordered" evidence="15">
    <location>
        <begin position="709"/>
        <end position="741"/>
    </location>
</feature>
<dbReference type="InterPro" id="IPR013801">
    <property type="entry name" value="STAT_TF_DNA-bd"/>
</dbReference>
<dbReference type="AlphaFoldDB" id="A0A2T7PQL2"/>
<proteinExistence type="inferred from homology"/>
<dbReference type="Gene3D" id="1.20.1050.20">
    <property type="entry name" value="STAT transcription factor, all-alpha domain"/>
    <property type="match status" value="1"/>
</dbReference>
<dbReference type="GO" id="GO:0007166">
    <property type="term" value="P:cell surface receptor signaling pathway"/>
    <property type="evidence" value="ECO:0007669"/>
    <property type="project" value="UniProtKB-ARBA"/>
</dbReference>
<dbReference type="STRING" id="400727.A0A2T7PQL2"/>
<evidence type="ECO:0000313" key="17">
    <source>
        <dbReference type="EMBL" id="PVD35680.1"/>
    </source>
</evidence>
<feature type="coiled-coil region" evidence="14">
    <location>
        <begin position="128"/>
        <end position="155"/>
    </location>
</feature>
<evidence type="ECO:0000256" key="2">
    <source>
        <dbReference type="ARBA" id="ARBA00004496"/>
    </source>
</evidence>
<gene>
    <name evidence="17" type="ORF">C0Q70_02643</name>
</gene>
<evidence type="ECO:0000256" key="5">
    <source>
        <dbReference type="ARBA" id="ARBA00022553"/>
    </source>
</evidence>
<dbReference type="InterPro" id="IPR048988">
    <property type="entry name" value="STAT_linker"/>
</dbReference>
<evidence type="ECO:0000256" key="3">
    <source>
        <dbReference type="ARBA" id="ARBA00005586"/>
    </source>
</evidence>
<dbReference type="InterPro" id="IPR000980">
    <property type="entry name" value="SH2"/>
</dbReference>
<dbReference type="Pfam" id="PF00017">
    <property type="entry name" value="SH2"/>
    <property type="match status" value="1"/>
</dbReference>
<dbReference type="PANTHER" id="PTHR11801">
    <property type="entry name" value="SIGNAL TRANSDUCER AND ACTIVATOR OF TRANSCRIPTION"/>
    <property type="match status" value="1"/>
</dbReference>
<dbReference type="Pfam" id="PF02864">
    <property type="entry name" value="STAT_bind"/>
    <property type="match status" value="1"/>
</dbReference>
<evidence type="ECO:0000256" key="8">
    <source>
        <dbReference type="ARBA" id="ARBA00023125"/>
    </source>
</evidence>
<dbReference type="Gene3D" id="3.30.505.10">
    <property type="entry name" value="SH2 domain"/>
    <property type="match status" value="1"/>
</dbReference>
<dbReference type="SUPFAM" id="SSF48092">
    <property type="entry name" value="Transcription factor STAT-4 N-domain"/>
    <property type="match status" value="1"/>
</dbReference>
<dbReference type="PROSITE" id="PS50001">
    <property type="entry name" value="SH2"/>
    <property type="match status" value="1"/>
</dbReference>
<dbReference type="InterPro" id="IPR012345">
    <property type="entry name" value="STAT_TF_DNA-bd_N"/>
</dbReference>
<sequence>MKKMQEVYGQHFPIEVRYFLCQFIEERDWHSIDVKDPNNEVQAKAILNEFLTHLQTKTQELTGDNLFPVRMRLEHAITTFQALYQENALGFVGTVRDCLDKETMILEVLRPESPEEMDDESEQPKTAGKIIQAELEELTKKTMNAEQKLKELQNKQEYFIIQYQENIKISGHLAAVQKEPATRERQDKEAILRRQKEQVEMMLSQQAQQLLHYRVKQIDLYEKAIQALEVVQKQVLDEELIGWKRQQQLAGNGLSLDEDSLDDLQQWCERLSEVIWSIRQQIKKLGILIAQLPINLPDGQKNLLPELSDTITGLLSSLVTSTFIVEQQPPQVLKKESRFSATVRLLVGGKLNVHMNPPQVKATIISEHQAKCLLSNDINAKSEKSGEILNNCGTMEYHSGSGELSVNFRNMQLKQIKRSDKKGSEAVTEEKFCILFTSDFNVGGNDLVFQVWTLSLPVVVTVHGNQECNALATVLWDNAFSEPGRQPFAVPESVPWPKLGEQLCLKFRSATGRGLSDDNLNYLASKIFGMASINVRFNFTLVCAKYKETLRDRNFTFWEWFYAVLKLTKEHLKGPWCDGSIMGFVSKLQAQEWLNQKPNGTFLLRFSDSECGGITIAWIAESNARSDEREVWNLAPFIARDFSIRGLADRIKDLNNLTFLYPDISKDFAFGRYYTSTQDQPPATNGYIRPHLVNVISMPCPPINDYEPHRPAQIISPYSPPNPGSSVPPTPQSNPSDDFLADDTSSSLTDILCSTDYDTDDIIHINVNQLLHNFNFGASS</sequence>
<dbReference type="SUPFAM" id="SSF47655">
    <property type="entry name" value="STAT"/>
    <property type="match status" value="1"/>
</dbReference>
<dbReference type="InterPro" id="IPR013799">
    <property type="entry name" value="STAT_TF_prot_interaction"/>
</dbReference>
<keyword evidence="9 13" id="KW-0010">Activator</keyword>
<dbReference type="CDD" id="cd16855">
    <property type="entry name" value="STAT5_CCD"/>
    <property type="match status" value="1"/>
</dbReference>
<keyword evidence="10 13" id="KW-0804">Transcription</keyword>
<evidence type="ECO:0000256" key="9">
    <source>
        <dbReference type="ARBA" id="ARBA00023159"/>
    </source>
</evidence>
<keyword evidence="4 13" id="KW-0963">Cytoplasm</keyword>